<evidence type="ECO:0008006" key="3">
    <source>
        <dbReference type="Google" id="ProtNLM"/>
    </source>
</evidence>
<organism evidence="1 2">
    <name type="scientific">Methylobacterium planeticum</name>
    <dbReference type="NCBI Taxonomy" id="2615211"/>
    <lineage>
        <taxon>Bacteria</taxon>
        <taxon>Pseudomonadati</taxon>
        <taxon>Pseudomonadota</taxon>
        <taxon>Alphaproteobacteria</taxon>
        <taxon>Hyphomicrobiales</taxon>
        <taxon>Methylobacteriaceae</taxon>
        <taxon>Methylobacterium</taxon>
    </lineage>
</organism>
<sequence>MSSRTAYDVRIAARLPREMPSLINAAASRVFISPSAYVRQALAEKLQRDGFGVPAAEARPDRQAA</sequence>
<dbReference type="Proteomes" id="UP000441523">
    <property type="component" value="Unassembled WGS sequence"/>
</dbReference>
<evidence type="ECO:0000313" key="1">
    <source>
        <dbReference type="EMBL" id="KAB1071512.1"/>
    </source>
</evidence>
<accession>A0A6N6MK40</accession>
<comment type="caution">
    <text evidence="1">The sequence shown here is derived from an EMBL/GenBank/DDBJ whole genome shotgun (WGS) entry which is preliminary data.</text>
</comment>
<name>A0A6N6MK40_9HYPH</name>
<proteinExistence type="predicted"/>
<evidence type="ECO:0000313" key="2">
    <source>
        <dbReference type="Proteomes" id="UP000441523"/>
    </source>
</evidence>
<dbReference type="AlphaFoldDB" id="A0A6N6MK40"/>
<protein>
    <recommendedName>
        <fullName evidence="3">CopG family transcriptional regulator</fullName>
    </recommendedName>
</protein>
<gene>
    <name evidence="1" type="ORF">F6X51_19560</name>
</gene>
<reference evidence="1 2" key="1">
    <citation type="submission" date="2019-09" db="EMBL/GenBank/DDBJ databases">
        <title>YIM 132548 draft genome.</title>
        <authorList>
            <person name="Jiang L."/>
        </authorList>
    </citation>
    <scope>NUCLEOTIDE SEQUENCE [LARGE SCALE GENOMIC DNA]</scope>
    <source>
        <strain evidence="1 2">YIM 132548</strain>
    </source>
</reference>
<dbReference type="RefSeq" id="WP_150965351.1">
    <property type="nucleotide sequence ID" value="NZ_VZZJ01000019.1"/>
</dbReference>
<dbReference type="EMBL" id="VZZJ01000019">
    <property type="protein sequence ID" value="KAB1071512.1"/>
    <property type="molecule type" value="Genomic_DNA"/>
</dbReference>
<keyword evidence="2" id="KW-1185">Reference proteome</keyword>